<name>A0AAD7H5X6_9AGAR</name>
<feature type="non-terminal residue" evidence="1">
    <location>
        <position position="1"/>
    </location>
</feature>
<accession>A0AAD7H5X6</accession>
<keyword evidence="2" id="KW-1185">Reference proteome</keyword>
<dbReference type="EMBL" id="JARJLG010000416">
    <property type="protein sequence ID" value="KAJ7712828.1"/>
    <property type="molecule type" value="Genomic_DNA"/>
</dbReference>
<protein>
    <submittedName>
        <fullName evidence="1">Uncharacterized protein</fullName>
    </submittedName>
</protein>
<comment type="caution">
    <text evidence="1">The sequence shown here is derived from an EMBL/GenBank/DDBJ whole genome shotgun (WGS) entry which is preliminary data.</text>
</comment>
<reference evidence="1" key="1">
    <citation type="submission" date="2023-03" db="EMBL/GenBank/DDBJ databases">
        <title>Massive genome expansion in bonnet fungi (Mycena s.s.) driven by repeated elements and novel gene families across ecological guilds.</title>
        <authorList>
            <consortium name="Lawrence Berkeley National Laboratory"/>
            <person name="Harder C.B."/>
            <person name="Miyauchi S."/>
            <person name="Viragh M."/>
            <person name="Kuo A."/>
            <person name="Thoen E."/>
            <person name="Andreopoulos B."/>
            <person name="Lu D."/>
            <person name="Skrede I."/>
            <person name="Drula E."/>
            <person name="Henrissat B."/>
            <person name="Morin E."/>
            <person name="Kohler A."/>
            <person name="Barry K."/>
            <person name="LaButti K."/>
            <person name="Morin E."/>
            <person name="Salamov A."/>
            <person name="Lipzen A."/>
            <person name="Mereny Z."/>
            <person name="Hegedus B."/>
            <person name="Baldrian P."/>
            <person name="Stursova M."/>
            <person name="Weitz H."/>
            <person name="Taylor A."/>
            <person name="Grigoriev I.V."/>
            <person name="Nagy L.G."/>
            <person name="Martin F."/>
            <person name="Kauserud H."/>
        </authorList>
    </citation>
    <scope>NUCLEOTIDE SEQUENCE</scope>
    <source>
        <strain evidence="1">CBHHK188m</strain>
    </source>
</reference>
<gene>
    <name evidence="1" type="ORF">DFH07DRAFT_763363</name>
</gene>
<evidence type="ECO:0000313" key="1">
    <source>
        <dbReference type="EMBL" id="KAJ7712828.1"/>
    </source>
</evidence>
<organism evidence="1 2">
    <name type="scientific">Mycena maculata</name>
    <dbReference type="NCBI Taxonomy" id="230809"/>
    <lineage>
        <taxon>Eukaryota</taxon>
        <taxon>Fungi</taxon>
        <taxon>Dikarya</taxon>
        <taxon>Basidiomycota</taxon>
        <taxon>Agaricomycotina</taxon>
        <taxon>Agaricomycetes</taxon>
        <taxon>Agaricomycetidae</taxon>
        <taxon>Agaricales</taxon>
        <taxon>Marasmiineae</taxon>
        <taxon>Mycenaceae</taxon>
        <taxon>Mycena</taxon>
    </lineage>
</organism>
<evidence type="ECO:0000313" key="2">
    <source>
        <dbReference type="Proteomes" id="UP001215280"/>
    </source>
</evidence>
<sequence length="158" mass="17455">MRAKHGRAYKVELRAIARVLVSCGCKEGQVGDLMQDIARIFGVDLDRAMSRRTVRRAVLEGLVASQVQLGAEMKYTEDITMSSDSTSRRHLNYQSHHIHLRVPVKNADGSVSLSAQPKIRFAGIASTVDHSTETSKAAWLTIYDDITAVYNASPLGQR</sequence>
<proteinExistence type="predicted"/>
<dbReference type="AlphaFoldDB" id="A0AAD7H5X6"/>
<dbReference type="Proteomes" id="UP001215280">
    <property type="component" value="Unassembled WGS sequence"/>
</dbReference>